<dbReference type="SUPFAM" id="SSF47413">
    <property type="entry name" value="lambda repressor-like DNA-binding domains"/>
    <property type="match status" value="1"/>
</dbReference>
<keyword evidence="1" id="KW-0805">Transcription regulation</keyword>
<evidence type="ECO:0000313" key="5">
    <source>
        <dbReference type="EMBL" id="WEK12838.1"/>
    </source>
</evidence>
<name>A0AAJ5W0W6_9MICO</name>
<evidence type="ECO:0000256" key="1">
    <source>
        <dbReference type="ARBA" id="ARBA00023015"/>
    </source>
</evidence>
<dbReference type="PRINTS" id="PR00036">
    <property type="entry name" value="HTHLACI"/>
</dbReference>
<keyword evidence="2 5" id="KW-0238">DNA-binding</keyword>
<dbReference type="Gene3D" id="1.10.260.40">
    <property type="entry name" value="lambda repressor-like DNA-binding domains"/>
    <property type="match status" value="1"/>
</dbReference>
<protein>
    <submittedName>
        <fullName evidence="5">LacI family DNA-binding transcriptional regulator</fullName>
    </submittedName>
</protein>
<sequence length="334" mass="36201">MAATLHDVARLAGVSIKTVSNVVNELPNVRPQTRQRVQEAIEQLDYQPNLSARNLRSGRSGVIGLVVPELSLSYFAQLADAVIARAEHHGVIVQIEQTGGDRDRELAVLTSPRTRNADGLIFSPLGMGQDDAERLAVPYPLVLLGERIFGGPVDHVTMRNVEAAHAATRTLLEAGRRRIALVGAHPGEVMGSAALRLDGYRTALEEAGVAYDPSLVETAGLWHQAEGAEAVRRLLASGADFDAVFAMNDALALGVLRVLQQERVRIPEEVAVVGFDNIDEGQYAMPSLTTVDPGRKEIARQAVDLLVERIARRGDAIPPREVLVDFEVLRRESA</sequence>
<evidence type="ECO:0000256" key="3">
    <source>
        <dbReference type="ARBA" id="ARBA00023163"/>
    </source>
</evidence>
<dbReference type="PANTHER" id="PTHR30146">
    <property type="entry name" value="LACI-RELATED TRANSCRIPTIONAL REPRESSOR"/>
    <property type="match status" value="1"/>
</dbReference>
<feature type="domain" description="HTH lacI-type" evidence="4">
    <location>
        <begin position="3"/>
        <end position="57"/>
    </location>
</feature>
<dbReference type="CDD" id="cd06267">
    <property type="entry name" value="PBP1_LacI_sugar_binding-like"/>
    <property type="match status" value="1"/>
</dbReference>
<keyword evidence="3" id="KW-0804">Transcription</keyword>
<dbReference type="InterPro" id="IPR028082">
    <property type="entry name" value="Peripla_BP_I"/>
</dbReference>
<dbReference type="Pfam" id="PF00356">
    <property type="entry name" value="LacI"/>
    <property type="match status" value="1"/>
</dbReference>
<dbReference type="PROSITE" id="PS00356">
    <property type="entry name" value="HTH_LACI_1"/>
    <property type="match status" value="1"/>
</dbReference>
<dbReference type="GO" id="GO:0000976">
    <property type="term" value="F:transcription cis-regulatory region binding"/>
    <property type="evidence" value="ECO:0007669"/>
    <property type="project" value="TreeGrafter"/>
</dbReference>
<dbReference type="InterPro" id="IPR046335">
    <property type="entry name" value="LacI/GalR-like_sensor"/>
</dbReference>
<dbReference type="Pfam" id="PF13377">
    <property type="entry name" value="Peripla_BP_3"/>
    <property type="match status" value="1"/>
</dbReference>
<dbReference type="Proteomes" id="UP001213972">
    <property type="component" value="Chromosome"/>
</dbReference>
<dbReference type="InterPro" id="IPR000843">
    <property type="entry name" value="HTH_LacI"/>
</dbReference>
<evidence type="ECO:0000259" key="4">
    <source>
        <dbReference type="PROSITE" id="PS50932"/>
    </source>
</evidence>
<dbReference type="GO" id="GO:0003700">
    <property type="term" value="F:DNA-binding transcription factor activity"/>
    <property type="evidence" value="ECO:0007669"/>
    <property type="project" value="TreeGrafter"/>
</dbReference>
<proteinExistence type="predicted"/>
<gene>
    <name evidence="5" type="ORF">P0Y48_10225</name>
</gene>
<dbReference type="PROSITE" id="PS50932">
    <property type="entry name" value="HTH_LACI_2"/>
    <property type="match status" value="1"/>
</dbReference>
<dbReference type="Gene3D" id="3.40.50.2300">
    <property type="match status" value="2"/>
</dbReference>
<dbReference type="AlphaFoldDB" id="A0AAJ5W0W6"/>
<dbReference type="SMART" id="SM00354">
    <property type="entry name" value="HTH_LACI"/>
    <property type="match status" value="1"/>
</dbReference>
<dbReference type="CDD" id="cd01392">
    <property type="entry name" value="HTH_LacI"/>
    <property type="match status" value="1"/>
</dbReference>
<dbReference type="SUPFAM" id="SSF53822">
    <property type="entry name" value="Periplasmic binding protein-like I"/>
    <property type="match status" value="1"/>
</dbReference>
<evidence type="ECO:0000256" key="2">
    <source>
        <dbReference type="ARBA" id="ARBA00023125"/>
    </source>
</evidence>
<accession>A0AAJ5W0W6</accession>
<dbReference type="InterPro" id="IPR010982">
    <property type="entry name" value="Lambda_DNA-bd_dom_sf"/>
</dbReference>
<dbReference type="EMBL" id="CP119321">
    <property type="protein sequence ID" value="WEK12838.1"/>
    <property type="molecule type" value="Genomic_DNA"/>
</dbReference>
<organism evidence="5 6">
    <name type="scientific">Candidatus Microbacterium phytovorans</name>
    <dbReference type="NCBI Taxonomy" id="3121374"/>
    <lineage>
        <taxon>Bacteria</taxon>
        <taxon>Bacillati</taxon>
        <taxon>Actinomycetota</taxon>
        <taxon>Actinomycetes</taxon>
        <taxon>Micrococcales</taxon>
        <taxon>Microbacteriaceae</taxon>
        <taxon>Microbacterium</taxon>
    </lineage>
</organism>
<dbReference type="PANTHER" id="PTHR30146:SF109">
    <property type="entry name" value="HTH-TYPE TRANSCRIPTIONAL REGULATOR GALS"/>
    <property type="match status" value="1"/>
</dbReference>
<evidence type="ECO:0000313" key="6">
    <source>
        <dbReference type="Proteomes" id="UP001213972"/>
    </source>
</evidence>
<reference evidence="5" key="1">
    <citation type="submission" date="2023-03" db="EMBL/GenBank/DDBJ databases">
        <title>Andean soil-derived lignocellulolytic bacterial consortium as a source of novel taxa and putative plastic-active enzymes.</title>
        <authorList>
            <person name="Diaz-Garcia L."/>
            <person name="Chuvochina M."/>
            <person name="Feuerriegel G."/>
            <person name="Bunk B."/>
            <person name="Sproer C."/>
            <person name="Streit W.R."/>
            <person name="Rodriguez L.M."/>
            <person name="Overmann J."/>
            <person name="Jimenez D.J."/>
        </authorList>
    </citation>
    <scope>NUCLEOTIDE SEQUENCE</scope>
    <source>
        <strain evidence="5">MAG 4610</strain>
    </source>
</reference>